<evidence type="ECO:0000256" key="2">
    <source>
        <dbReference type="ARBA" id="ARBA00022699"/>
    </source>
</evidence>
<reference evidence="11" key="1">
    <citation type="submission" date="2022-12" db="EMBL/GenBank/DDBJ databases">
        <authorList>
            <person name="Alioto T."/>
            <person name="Alioto T."/>
            <person name="Gomez Garrido J."/>
        </authorList>
    </citation>
    <scope>NUCLEOTIDE SEQUENCE</scope>
</reference>
<evidence type="ECO:0000256" key="8">
    <source>
        <dbReference type="SAM" id="Coils"/>
    </source>
</evidence>
<name>A0AA35P1J0_9SAUR</name>
<dbReference type="EMBL" id="OX395127">
    <property type="protein sequence ID" value="CAI5768247.1"/>
    <property type="molecule type" value="Genomic_DNA"/>
</dbReference>
<dbReference type="SMART" id="SM00336">
    <property type="entry name" value="BBOX"/>
    <property type="match status" value="1"/>
</dbReference>
<dbReference type="Gene3D" id="3.30.160.60">
    <property type="entry name" value="Classic Zinc Finger"/>
    <property type="match status" value="1"/>
</dbReference>
<dbReference type="InterPro" id="IPR017907">
    <property type="entry name" value="Znf_RING_CS"/>
</dbReference>
<evidence type="ECO:0000259" key="10">
    <source>
        <dbReference type="PROSITE" id="PS50188"/>
    </source>
</evidence>
<dbReference type="SUPFAM" id="SSF57845">
    <property type="entry name" value="B-box zinc-binding domain"/>
    <property type="match status" value="1"/>
</dbReference>
<dbReference type="InterPro" id="IPR043136">
    <property type="entry name" value="B30.2/SPRY_sf"/>
</dbReference>
<dbReference type="SUPFAM" id="SSF57850">
    <property type="entry name" value="RING/U-box"/>
    <property type="match status" value="1"/>
</dbReference>
<dbReference type="PROSITE" id="PS00518">
    <property type="entry name" value="ZF_RING_1"/>
    <property type="match status" value="1"/>
</dbReference>
<dbReference type="Gene3D" id="3.30.40.10">
    <property type="entry name" value="Zinc/RING finger domain, C3HC4 (zinc finger)"/>
    <property type="match status" value="1"/>
</dbReference>
<feature type="coiled-coil region" evidence="8">
    <location>
        <begin position="277"/>
        <end position="326"/>
    </location>
</feature>
<dbReference type="Pfam" id="PF00622">
    <property type="entry name" value="SPRY"/>
    <property type="match status" value="1"/>
</dbReference>
<evidence type="ECO:0000256" key="6">
    <source>
        <dbReference type="ARBA" id="ARBA00034460"/>
    </source>
</evidence>
<dbReference type="Pfam" id="PF15227">
    <property type="entry name" value="zf-C3HC4_4"/>
    <property type="match status" value="1"/>
</dbReference>
<evidence type="ECO:0000256" key="7">
    <source>
        <dbReference type="PROSITE-ProRule" id="PRU00175"/>
    </source>
</evidence>
<dbReference type="GO" id="GO:0008270">
    <property type="term" value="F:zinc ion binding"/>
    <property type="evidence" value="ECO:0007669"/>
    <property type="project" value="UniProtKB-KW"/>
</dbReference>
<dbReference type="InterPro" id="IPR013083">
    <property type="entry name" value="Znf_RING/FYVE/PHD"/>
</dbReference>
<dbReference type="Pfam" id="PF13765">
    <property type="entry name" value="PRY"/>
    <property type="match status" value="1"/>
</dbReference>
<dbReference type="InterPro" id="IPR013320">
    <property type="entry name" value="ConA-like_dom_sf"/>
</dbReference>
<dbReference type="InterPro" id="IPR001841">
    <property type="entry name" value="Znf_RING"/>
</dbReference>
<keyword evidence="2" id="KW-0528">Neurotoxin</keyword>
<keyword evidence="4 7" id="KW-0863">Zinc-finger</keyword>
<keyword evidence="2" id="KW-0800">Toxin</keyword>
<dbReference type="SUPFAM" id="SSF49899">
    <property type="entry name" value="Concanavalin A-like lectins/glucanases"/>
    <property type="match status" value="1"/>
</dbReference>
<gene>
    <name evidence="11" type="ORF">PODLI_1B041389</name>
</gene>
<keyword evidence="12" id="KW-1185">Reference proteome</keyword>
<evidence type="ECO:0000259" key="9">
    <source>
        <dbReference type="PROSITE" id="PS50089"/>
    </source>
</evidence>
<dbReference type="InterPro" id="IPR003877">
    <property type="entry name" value="SPRY_dom"/>
</dbReference>
<dbReference type="InterPro" id="IPR006574">
    <property type="entry name" value="PRY"/>
</dbReference>
<comment type="function">
    <text evidence="6">Neurotoxin that produces dose-dependent hypolocomotion and hyperalgesia in mice. May directly act on the central nervous system, as it is 6500-fold more potent when administered intracerebroventricularly than intraperitoneal.</text>
</comment>
<protein>
    <submittedName>
        <fullName evidence="11">Tripartite motif-containing protein 10-like isoform X1</fullName>
    </submittedName>
</protein>
<dbReference type="CDD" id="cd12888">
    <property type="entry name" value="SPRY_PRY_TRIM7_like"/>
    <property type="match status" value="1"/>
</dbReference>
<proteinExistence type="inferred from homology"/>
<comment type="similarity">
    <text evidence="1">Belongs to the ohanin/vespryn family.</text>
</comment>
<evidence type="ECO:0000313" key="12">
    <source>
        <dbReference type="Proteomes" id="UP001178461"/>
    </source>
</evidence>
<dbReference type="PRINTS" id="PR01407">
    <property type="entry name" value="BUTYPHLNCDUF"/>
</dbReference>
<dbReference type="Pfam" id="PF00643">
    <property type="entry name" value="zf-B_box"/>
    <property type="match status" value="1"/>
</dbReference>
<evidence type="ECO:0000256" key="5">
    <source>
        <dbReference type="ARBA" id="ARBA00022833"/>
    </source>
</evidence>
<dbReference type="SMART" id="SM00184">
    <property type="entry name" value="RING"/>
    <property type="match status" value="1"/>
</dbReference>
<dbReference type="InterPro" id="IPR050143">
    <property type="entry name" value="TRIM/RBCC"/>
</dbReference>
<dbReference type="PROSITE" id="PS50089">
    <property type="entry name" value="ZF_RING_2"/>
    <property type="match status" value="1"/>
</dbReference>
<keyword evidence="5" id="KW-0862">Zinc</keyword>
<organism evidence="11 12">
    <name type="scientific">Podarcis lilfordi</name>
    <name type="common">Lilford's wall lizard</name>
    <dbReference type="NCBI Taxonomy" id="74358"/>
    <lineage>
        <taxon>Eukaryota</taxon>
        <taxon>Metazoa</taxon>
        <taxon>Chordata</taxon>
        <taxon>Craniata</taxon>
        <taxon>Vertebrata</taxon>
        <taxon>Euteleostomi</taxon>
        <taxon>Lepidosauria</taxon>
        <taxon>Squamata</taxon>
        <taxon>Bifurcata</taxon>
        <taxon>Unidentata</taxon>
        <taxon>Episquamata</taxon>
        <taxon>Laterata</taxon>
        <taxon>Lacertibaenia</taxon>
        <taxon>Lacertidae</taxon>
        <taxon>Podarcis</taxon>
    </lineage>
</organism>
<dbReference type="InterPro" id="IPR003879">
    <property type="entry name" value="Butyrophylin_SPRY"/>
</dbReference>
<dbReference type="Gene3D" id="2.60.120.920">
    <property type="match status" value="1"/>
</dbReference>
<feature type="domain" description="B30.2/SPRY" evidence="10">
    <location>
        <begin position="375"/>
        <end position="585"/>
    </location>
</feature>
<dbReference type="FunFam" id="2.60.120.920:FF:000004">
    <property type="entry name" value="Butyrophilin subfamily 1 member A1"/>
    <property type="match status" value="1"/>
</dbReference>
<evidence type="ECO:0000256" key="1">
    <source>
        <dbReference type="ARBA" id="ARBA00009651"/>
    </source>
</evidence>
<dbReference type="PANTHER" id="PTHR24103">
    <property type="entry name" value="E3 UBIQUITIN-PROTEIN LIGASE TRIM"/>
    <property type="match status" value="1"/>
</dbReference>
<evidence type="ECO:0000256" key="3">
    <source>
        <dbReference type="ARBA" id="ARBA00022723"/>
    </source>
</evidence>
<dbReference type="Proteomes" id="UP001178461">
    <property type="component" value="Chromosome 2"/>
</dbReference>
<feature type="domain" description="RING-type" evidence="9">
    <location>
        <begin position="105"/>
        <end position="150"/>
    </location>
</feature>
<accession>A0AA35P1J0</accession>
<dbReference type="SMART" id="SM00449">
    <property type="entry name" value="SPRY"/>
    <property type="match status" value="1"/>
</dbReference>
<dbReference type="SMART" id="SM00589">
    <property type="entry name" value="PRY"/>
    <property type="match status" value="1"/>
</dbReference>
<dbReference type="AlphaFoldDB" id="A0AA35P1J0"/>
<dbReference type="PROSITE" id="PS50188">
    <property type="entry name" value="B302_SPRY"/>
    <property type="match status" value="1"/>
</dbReference>
<dbReference type="InterPro" id="IPR001870">
    <property type="entry name" value="B30.2/SPRY"/>
</dbReference>
<dbReference type="InterPro" id="IPR000315">
    <property type="entry name" value="Znf_B-box"/>
</dbReference>
<sequence length="585" mass="67604">MESSRVLEPFQPSEPHTWEDYVERFEFFAVAQGITDASKRRATFLSYCGPETFKLAKALLAPAKLNREDILPQGHFPASHLNKATNSSSIMGSSSSTDIREEATCPICKEYLTDPVTVDCGHNFCRDCIVKYCDTWEPMQVGDLECPVCKARMQRGSFRPNWQLGNIVEKIKITAPNKGENDLCKRHKEKLHLFCKDEELVCFVCERSPEHKSHTVVLKDEVAQEYKTLICDRLEHLKREREKILAYEAEVGEESNSLLKSTETERQKTMQKFRQLHLFLEEQEKRLLNEIEEMEKEITRRREEHLARLSEELSSLERSIREMEEKSQQPASQLLQDIRRTLQRYEQKGTSENPPTFPTELKRKISKFWIANPILYVEMEEIKDALLFGLHQKGNVTLDPDTAHPILSLSEDRKSVRLEDKPQALPNNPERFSDRPCVLGREGFTAGRHFWEVTVGSEQYWVLGVARRSVRRRSLDSMRGHLDPFHISSALKLKYDISPEGGIWAVGKWECKYWACTSPDYFLLPLSEEPKRIQVSLDYEVGRVSFSDADSGVELYTFSGTSFSGETLLPYFFLWGSETHLRISS</sequence>
<evidence type="ECO:0000256" key="4">
    <source>
        <dbReference type="ARBA" id="ARBA00022771"/>
    </source>
</evidence>
<keyword evidence="8" id="KW-0175">Coiled coil</keyword>
<evidence type="ECO:0000313" key="11">
    <source>
        <dbReference type="EMBL" id="CAI5768247.1"/>
    </source>
</evidence>
<keyword evidence="3" id="KW-0479">Metal-binding</keyword>